<evidence type="ECO:0000313" key="2">
    <source>
        <dbReference type="EMBL" id="GAK31013.1"/>
    </source>
</evidence>
<dbReference type="OrthoDB" id="9765386at2"/>
<gene>
    <name evidence="2" type="ORF">WOSG25_061430</name>
</gene>
<dbReference type="NCBIfam" id="TIGR01641">
    <property type="entry name" value="phageSPP1_gp7"/>
    <property type="match status" value="1"/>
</dbReference>
<evidence type="ECO:0000313" key="3">
    <source>
        <dbReference type="Proteomes" id="UP000030643"/>
    </source>
</evidence>
<dbReference type="eggNOG" id="COG2369">
    <property type="taxonomic scope" value="Bacteria"/>
</dbReference>
<dbReference type="RefSeq" id="WP_027699058.1">
    <property type="nucleotide sequence ID" value="NZ_DF820489.1"/>
</dbReference>
<dbReference type="InterPro" id="IPR006528">
    <property type="entry name" value="Phage_head_morphogenesis_dom"/>
</dbReference>
<dbReference type="Proteomes" id="UP000030643">
    <property type="component" value="Unassembled WGS sequence"/>
</dbReference>
<name>A0A069CUV1_WEIOS</name>
<sequence>MKRNNDYWFNREQTWIKQRIHDDLRYSADLERAFNDSLNSAIAKIESFYVRYADKSGITLDEARRRVSSFDVKNFSATAKEMVDIEDFSAYANERLRIYNATMRINRLELLKSQIGLELISLNANEEARFRQYLSDKYIEEVKRQAGILSKNQSRQLMRAVDAVVNSSFHSATWSARIWANSDTLKSKLDTLLTRSMVQGLNPKALANELRDQFTKEFKNSRYMAERLMRTETARVQDVAQMRSFRKAGIEYVVWVAEPTACEECQDIAGNNDGIYPLQKAPGIPVHASCRCSKAAYVPNEKAPLS</sequence>
<dbReference type="STRING" id="1329250.WOSG25_061430"/>
<dbReference type="EMBL" id="DF820489">
    <property type="protein sequence ID" value="GAK31013.1"/>
    <property type="molecule type" value="Genomic_DNA"/>
</dbReference>
<evidence type="ECO:0000259" key="1">
    <source>
        <dbReference type="Pfam" id="PF04233"/>
    </source>
</evidence>
<feature type="domain" description="Phage head morphogenesis" evidence="1">
    <location>
        <begin position="188"/>
        <end position="293"/>
    </location>
</feature>
<protein>
    <submittedName>
        <fullName evidence="2">Phage Mu protein F like protein</fullName>
    </submittedName>
</protein>
<dbReference type="AlphaFoldDB" id="A0A069CUV1"/>
<proteinExistence type="predicted"/>
<reference evidence="3" key="1">
    <citation type="journal article" date="2014" name="Genome Announc.">
        <title>Draft genome sequence of Weissella oryzae SG25T, isolated from fermented rice grains.</title>
        <authorList>
            <person name="Tanizawa Y."/>
            <person name="Fujisawa T."/>
            <person name="Mochizuki T."/>
            <person name="Kaminuma E."/>
            <person name="Suzuki Y."/>
            <person name="Nakamura Y."/>
            <person name="Tohno M."/>
        </authorList>
    </citation>
    <scope>NUCLEOTIDE SEQUENCE [LARGE SCALE GENOMIC DNA]</scope>
    <source>
        <strain evidence="3">DSM 25784 / JCM 18191 / LMG 30913 / SG25</strain>
    </source>
</reference>
<dbReference type="Pfam" id="PF04233">
    <property type="entry name" value="Phage_Mu_F"/>
    <property type="match status" value="1"/>
</dbReference>
<keyword evidence="3" id="KW-1185">Reference proteome</keyword>
<accession>A0A069CUV1</accession>
<organism evidence="2 3">
    <name type="scientific">Weissella oryzae (strain DSM 25784 / JCM 18191 / LMG 30913 / SG25)</name>
    <dbReference type="NCBI Taxonomy" id="1329250"/>
    <lineage>
        <taxon>Bacteria</taxon>
        <taxon>Bacillati</taxon>
        <taxon>Bacillota</taxon>
        <taxon>Bacilli</taxon>
        <taxon>Lactobacillales</taxon>
        <taxon>Lactobacillaceae</taxon>
        <taxon>Weissella</taxon>
    </lineage>
</organism>